<accession>A0A8T2F2B6</accession>
<comment type="caution">
    <text evidence="1">The sequence shown here is derived from an EMBL/GenBank/DDBJ whole genome shotgun (WGS) entry which is preliminary data.</text>
</comment>
<name>A0A8T2F2B6_9BRAS</name>
<organism evidence="1 2">
    <name type="scientific">Arabidopsis thaliana x Arabidopsis arenosa</name>
    <dbReference type="NCBI Taxonomy" id="1240361"/>
    <lineage>
        <taxon>Eukaryota</taxon>
        <taxon>Viridiplantae</taxon>
        <taxon>Streptophyta</taxon>
        <taxon>Embryophyta</taxon>
        <taxon>Tracheophyta</taxon>
        <taxon>Spermatophyta</taxon>
        <taxon>Magnoliopsida</taxon>
        <taxon>eudicotyledons</taxon>
        <taxon>Gunneridae</taxon>
        <taxon>Pentapetalae</taxon>
        <taxon>rosids</taxon>
        <taxon>malvids</taxon>
        <taxon>Brassicales</taxon>
        <taxon>Brassicaceae</taxon>
        <taxon>Camelineae</taxon>
        <taxon>Arabidopsis</taxon>
    </lineage>
</organism>
<keyword evidence="2" id="KW-1185">Reference proteome</keyword>
<proteinExistence type="predicted"/>
<dbReference type="Proteomes" id="UP000694240">
    <property type="component" value="Chromosome 3"/>
</dbReference>
<reference evidence="1 2" key="1">
    <citation type="submission" date="2020-12" db="EMBL/GenBank/DDBJ databases">
        <title>Concerted genomic and epigenomic changes stabilize Arabidopsis allopolyploids.</title>
        <authorList>
            <person name="Chen Z."/>
        </authorList>
    </citation>
    <scope>NUCLEOTIDE SEQUENCE [LARGE SCALE GENOMIC DNA]</scope>
    <source>
        <strain evidence="1">Allo738</strain>
        <tissue evidence="1">Leaf</tissue>
    </source>
</reference>
<evidence type="ECO:0000313" key="2">
    <source>
        <dbReference type="Proteomes" id="UP000694240"/>
    </source>
</evidence>
<dbReference type="EMBL" id="JAEFBK010000003">
    <property type="protein sequence ID" value="KAG7628033.1"/>
    <property type="molecule type" value="Genomic_DNA"/>
</dbReference>
<gene>
    <name evidence="1" type="ORF">ISN45_At03g043260</name>
</gene>
<evidence type="ECO:0000313" key="1">
    <source>
        <dbReference type="EMBL" id="KAG7628033.1"/>
    </source>
</evidence>
<sequence>MNNELSWSKQIKMKNKFVQVRKNVALKVFKSVTVYILLKNCFDFV</sequence>
<protein>
    <submittedName>
        <fullName evidence="1">Uncharacterized protein</fullName>
    </submittedName>
</protein>
<dbReference type="AlphaFoldDB" id="A0A8T2F2B6"/>